<evidence type="ECO:0000256" key="1">
    <source>
        <dbReference type="SAM" id="SignalP"/>
    </source>
</evidence>
<dbReference type="Gene3D" id="2.40.70.10">
    <property type="entry name" value="Acid Proteases"/>
    <property type="match status" value="2"/>
</dbReference>
<comment type="caution">
    <text evidence="3">The sequence shown here is derived from an EMBL/GenBank/DDBJ whole genome shotgun (WGS) entry which is preliminary data.</text>
</comment>
<dbReference type="Proteomes" id="UP001176521">
    <property type="component" value="Unassembled WGS sequence"/>
</dbReference>
<evidence type="ECO:0000313" key="3">
    <source>
        <dbReference type="EMBL" id="KAK0521446.1"/>
    </source>
</evidence>
<organism evidence="3 4">
    <name type="scientific">Tilletia horrida</name>
    <dbReference type="NCBI Taxonomy" id="155126"/>
    <lineage>
        <taxon>Eukaryota</taxon>
        <taxon>Fungi</taxon>
        <taxon>Dikarya</taxon>
        <taxon>Basidiomycota</taxon>
        <taxon>Ustilaginomycotina</taxon>
        <taxon>Exobasidiomycetes</taxon>
        <taxon>Tilletiales</taxon>
        <taxon>Tilletiaceae</taxon>
        <taxon>Tilletia</taxon>
    </lineage>
</organism>
<dbReference type="InterPro" id="IPR021109">
    <property type="entry name" value="Peptidase_aspartic_dom_sf"/>
</dbReference>
<dbReference type="PROSITE" id="PS51767">
    <property type="entry name" value="PEPTIDASE_A1"/>
    <property type="match status" value="1"/>
</dbReference>
<dbReference type="InterPro" id="IPR033121">
    <property type="entry name" value="PEPTIDASE_A1"/>
</dbReference>
<feature type="domain" description="Peptidase A1" evidence="2">
    <location>
        <begin position="65"/>
        <end position="351"/>
    </location>
</feature>
<dbReference type="AlphaFoldDB" id="A0AAN6JHR4"/>
<sequence>MSFTLLLRLVFFLLAALAVAALSTQNDARPHFVRAQDDPPAVPGPRTTNVELVLEDNGKESLPRLMLPVQVGSTGATVNTYLSGGNSDCIFSTASFDPTNSTTAIGRQRVFRNPYGGSSSGDLLADTLETGGISISNYTMGSIKGPNRFGVCGIRWLKEGATSLFGRSAAYRSFVYPYKSSGAIVRATFGLALDLNGASTFSLGTSLHEVASDHWVRVDTEAPGSWSMHGAIAGVADYMTINPAMTSIMVSPEQATEIMHSIGVVPVVDSNEDVIATYLCTQPPSIVVTIGNVNVSLTRTVLTYAKDKDGRCILPITGTKGYNDIPMMGTPFIASLKELVFDYDELALGIVPL</sequence>
<keyword evidence="4" id="KW-1185">Reference proteome</keyword>
<evidence type="ECO:0000313" key="4">
    <source>
        <dbReference type="Proteomes" id="UP001176521"/>
    </source>
</evidence>
<name>A0AAN6JHR4_9BASI</name>
<gene>
    <name evidence="3" type="ORF">OC842_006778</name>
</gene>
<dbReference type="EMBL" id="JAPDMQ010000671">
    <property type="protein sequence ID" value="KAK0521446.1"/>
    <property type="molecule type" value="Genomic_DNA"/>
</dbReference>
<dbReference type="Pfam" id="PF00026">
    <property type="entry name" value="Asp"/>
    <property type="match status" value="1"/>
</dbReference>
<proteinExistence type="predicted"/>
<reference evidence="3" key="1">
    <citation type="journal article" date="2023" name="PhytoFront">
        <title>Draft Genome Resources of Seven Strains of Tilletia horrida, Causal Agent of Kernel Smut of Rice.</title>
        <authorList>
            <person name="Khanal S."/>
            <person name="Antony Babu S."/>
            <person name="Zhou X.G."/>
        </authorList>
    </citation>
    <scope>NUCLEOTIDE SEQUENCE</scope>
    <source>
        <strain evidence="3">TX3</strain>
    </source>
</reference>
<feature type="chain" id="PRO_5042898530" description="Peptidase A1 domain-containing protein" evidence="1">
    <location>
        <begin position="21"/>
        <end position="353"/>
    </location>
</feature>
<accession>A0AAN6JHR4</accession>
<dbReference type="SUPFAM" id="SSF50630">
    <property type="entry name" value="Acid proteases"/>
    <property type="match status" value="1"/>
</dbReference>
<protein>
    <recommendedName>
        <fullName evidence="2">Peptidase A1 domain-containing protein</fullName>
    </recommendedName>
</protein>
<feature type="signal peptide" evidence="1">
    <location>
        <begin position="1"/>
        <end position="20"/>
    </location>
</feature>
<evidence type="ECO:0000259" key="2">
    <source>
        <dbReference type="PROSITE" id="PS51767"/>
    </source>
</evidence>
<keyword evidence="1" id="KW-0732">Signal</keyword>